<dbReference type="EMBL" id="JBHRZG010000012">
    <property type="protein sequence ID" value="MFC3833664.1"/>
    <property type="molecule type" value="Genomic_DNA"/>
</dbReference>
<dbReference type="PANTHER" id="PTHR42742:SF3">
    <property type="entry name" value="FRUCTOKINASE"/>
    <property type="match status" value="1"/>
</dbReference>
<dbReference type="PANTHER" id="PTHR42742">
    <property type="entry name" value="TRANSCRIPTIONAL REPRESSOR MPRA"/>
    <property type="match status" value="1"/>
</dbReference>
<comment type="caution">
    <text evidence="4">The sequence shown here is derived from an EMBL/GenBank/DDBJ whole genome shotgun (WGS) entry which is preliminary data.</text>
</comment>
<keyword evidence="4" id="KW-0413">Isomerase</keyword>
<keyword evidence="2" id="KW-0862">Zinc</keyword>
<evidence type="ECO:0000256" key="1">
    <source>
        <dbReference type="ARBA" id="ARBA00022723"/>
    </source>
</evidence>
<dbReference type="InterPro" id="IPR011051">
    <property type="entry name" value="RmlC_Cupin_sf"/>
</dbReference>
<keyword evidence="1" id="KW-0479">Metal-binding</keyword>
<dbReference type="InterPro" id="IPR051804">
    <property type="entry name" value="Carb_Metab_Reg_Kinase/Isom"/>
</dbReference>
<dbReference type="CDD" id="cd07010">
    <property type="entry name" value="cupin_PMI_type_I_N_bac"/>
    <property type="match status" value="1"/>
</dbReference>
<feature type="transmembrane region" description="Helical" evidence="3">
    <location>
        <begin position="133"/>
        <end position="154"/>
    </location>
</feature>
<accession>A0ABV7ZC24</accession>
<gene>
    <name evidence="4" type="ORF">ACFOSB_12430</name>
</gene>
<dbReference type="SUPFAM" id="SSF51182">
    <property type="entry name" value="RmlC-like cupins"/>
    <property type="match status" value="1"/>
</dbReference>
<dbReference type="RefSeq" id="WP_322474895.1">
    <property type="nucleotide sequence ID" value="NZ_JBHRZG010000012.1"/>
</dbReference>
<keyword evidence="3" id="KW-1133">Transmembrane helix</keyword>
<keyword evidence="3" id="KW-0812">Transmembrane</keyword>
<reference evidence="5" key="1">
    <citation type="journal article" date="2019" name="Int. J. Syst. Evol. Microbiol.">
        <title>The Global Catalogue of Microorganisms (GCM) 10K type strain sequencing project: providing services to taxonomists for standard genome sequencing and annotation.</title>
        <authorList>
            <consortium name="The Broad Institute Genomics Platform"/>
            <consortium name="The Broad Institute Genome Sequencing Center for Infectious Disease"/>
            <person name="Wu L."/>
            <person name="Ma J."/>
        </authorList>
    </citation>
    <scope>NUCLEOTIDE SEQUENCE [LARGE SCALE GENOMIC DNA]</scope>
    <source>
        <strain evidence="5">CCTCC AB 2017081</strain>
    </source>
</reference>
<dbReference type="GO" id="GO:0016853">
    <property type="term" value="F:isomerase activity"/>
    <property type="evidence" value="ECO:0007669"/>
    <property type="project" value="UniProtKB-KW"/>
</dbReference>
<name>A0ABV7ZC24_9DEIO</name>
<dbReference type="Gene3D" id="2.60.120.10">
    <property type="entry name" value="Jelly Rolls"/>
    <property type="match status" value="1"/>
</dbReference>
<evidence type="ECO:0000256" key="2">
    <source>
        <dbReference type="ARBA" id="ARBA00022833"/>
    </source>
</evidence>
<evidence type="ECO:0000313" key="4">
    <source>
        <dbReference type="EMBL" id="MFC3833664.1"/>
    </source>
</evidence>
<evidence type="ECO:0000256" key="3">
    <source>
        <dbReference type="SAM" id="Phobius"/>
    </source>
</evidence>
<evidence type="ECO:0000313" key="5">
    <source>
        <dbReference type="Proteomes" id="UP001595803"/>
    </source>
</evidence>
<keyword evidence="3" id="KW-0472">Membrane</keyword>
<dbReference type="Proteomes" id="UP001595803">
    <property type="component" value="Unassembled WGS sequence"/>
</dbReference>
<organism evidence="4 5">
    <name type="scientific">Deinococcus rufus</name>
    <dbReference type="NCBI Taxonomy" id="2136097"/>
    <lineage>
        <taxon>Bacteria</taxon>
        <taxon>Thermotogati</taxon>
        <taxon>Deinococcota</taxon>
        <taxon>Deinococci</taxon>
        <taxon>Deinococcales</taxon>
        <taxon>Deinococcaceae</taxon>
        <taxon>Deinococcus</taxon>
    </lineage>
</organism>
<proteinExistence type="predicted"/>
<keyword evidence="5" id="KW-1185">Reference proteome</keyword>
<sequence>MPRPDPAHSRYDRQPTIPVPGHAAHAGADAVCRALATAAAERAVPILVIDTYPGTDLDALVTAATTGLPDYTLINVEDAALAPDILTARLERFLTPDRVFGVMAPHDLLEFYDATHLAALRTRIARATGPTLVYGWGAALAAPAAAVVVVADLARWEIQQRQRRGQPNWHADNADDDALRKYKRGYFIEWRVADRHKQRVFPHMDFYLDVNDPAQPVLIDRAAFDASLRVTVERPFRLVPFFDPGVWGGQWMKAVCGLDPTPPNYAWAFDGVPEENSLRYAYGSVTLEMPAMNVTLQRPLELLGPRTYARFGAEFPIRFDFLDTMQGGNLSLQVHPMTSYIQQQFGVAYTQNESYYLLDAAEGAVVYLGLQEGTDPDRMLADLDAAQTTGQFDALQYVNAIPARPHDHFPIPAGTVHCSGAGAMVLEISATPYIFTFKLWDWGRVGLDGLPRPIHLEHGRANIQWNRDTAWVQRHLLGLTEEVARGDGWVEERTGLDDLQFIETRRHWTSALVAHHTANTVNVLNLVAGTAAIVESPTGRFEPFTVHYAETFIVPAAVGAYTIRPAVAGERVATLKAFVRGSAEA</sequence>
<dbReference type="InterPro" id="IPR014710">
    <property type="entry name" value="RmlC-like_jellyroll"/>
</dbReference>
<protein>
    <submittedName>
        <fullName evidence="4">Class I mannose-6-phosphate isomerase</fullName>
    </submittedName>
</protein>